<comment type="caution">
    <text evidence="1">The sequence shown here is derived from an EMBL/GenBank/DDBJ whole genome shotgun (WGS) entry which is preliminary data.</text>
</comment>
<organism evidence="1">
    <name type="scientific">mine drainage metagenome</name>
    <dbReference type="NCBI Taxonomy" id="410659"/>
    <lineage>
        <taxon>unclassified sequences</taxon>
        <taxon>metagenomes</taxon>
        <taxon>ecological metagenomes</taxon>
    </lineage>
</organism>
<evidence type="ECO:0000313" key="1">
    <source>
        <dbReference type="EMBL" id="OIQ67872.1"/>
    </source>
</evidence>
<protein>
    <submittedName>
        <fullName evidence="1">Uncharacterized protein</fullName>
    </submittedName>
</protein>
<gene>
    <name evidence="1" type="ORF">GALL_505470</name>
</gene>
<dbReference type="EMBL" id="MLJW01005651">
    <property type="protein sequence ID" value="OIQ67872.1"/>
    <property type="molecule type" value="Genomic_DNA"/>
</dbReference>
<dbReference type="AlphaFoldDB" id="A0A1J5PAX4"/>
<proteinExistence type="predicted"/>
<accession>A0A1J5PAX4</accession>
<reference evidence="1" key="1">
    <citation type="submission" date="2016-10" db="EMBL/GenBank/DDBJ databases">
        <title>Sequence of Gallionella enrichment culture.</title>
        <authorList>
            <person name="Poehlein A."/>
            <person name="Muehling M."/>
            <person name="Daniel R."/>
        </authorList>
    </citation>
    <scope>NUCLEOTIDE SEQUENCE</scope>
</reference>
<name>A0A1J5PAX4_9ZZZZ</name>
<sequence length="57" mass="6575">MANVVFRCPQTGFNVHHEWLDEEKPHDDKVYETVACPACMRMHLINKSSGKPLGYKD</sequence>